<evidence type="ECO:0000256" key="3">
    <source>
        <dbReference type="ARBA" id="ARBA00024472"/>
    </source>
</evidence>
<dbReference type="AlphaFoldDB" id="A0A2K5C2Y3"/>
<sequence length="114" mass="13160">TLWVPCFANEDVVCSKDIKPAATHHYLMVTKKHIGNCRSLRKDQVELVENIVTVGKTILERNNFTDFMNVRMGFHMPLFCSISHLHLHGLAPVDQLVNSYWFITADHLIEKLRT</sequence>
<evidence type="ECO:0000256" key="6">
    <source>
        <dbReference type="ARBA" id="ARBA00042361"/>
    </source>
</evidence>
<accession>A0A2K5C2Y3</accession>
<keyword evidence="1" id="KW-0547">Nucleotide-binding</keyword>
<reference evidence="10" key="1">
    <citation type="submission" date="2025-08" db="UniProtKB">
        <authorList>
            <consortium name="Ensembl"/>
        </authorList>
    </citation>
    <scope>IDENTIFICATION</scope>
</reference>
<dbReference type="GO" id="GO:0016787">
    <property type="term" value="F:hydrolase activity"/>
    <property type="evidence" value="ECO:0007669"/>
    <property type="project" value="UniProtKB-KW"/>
</dbReference>
<evidence type="ECO:0000256" key="2">
    <source>
        <dbReference type="ARBA" id="ARBA00022801"/>
    </source>
</evidence>
<dbReference type="InterPro" id="IPR036265">
    <property type="entry name" value="HIT-like_sf"/>
</dbReference>
<dbReference type="PROSITE" id="PS51084">
    <property type="entry name" value="HIT_2"/>
    <property type="match status" value="1"/>
</dbReference>
<dbReference type="Gene3D" id="3.30.428.10">
    <property type="entry name" value="HIT-like"/>
    <property type="match status" value="1"/>
</dbReference>
<evidence type="ECO:0000259" key="9">
    <source>
        <dbReference type="PROSITE" id="PS51084"/>
    </source>
</evidence>
<evidence type="ECO:0000256" key="8">
    <source>
        <dbReference type="PROSITE-ProRule" id="PRU00464"/>
    </source>
</evidence>
<comment type="similarity">
    <text evidence="4">Belongs to the HINT family.</text>
</comment>
<evidence type="ECO:0000313" key="11">
    <source>
        <dbReference type="Proteomes" id="UP000233020"/>
    </source>
</evidence>
<organism evidence="10 11">
    <name type="scientific">Aotus nancymaae</name>
    <name type="common">Ma's night monkey</name>
    <dbReference type="NCBI Taxonomy" id="37293"/>
    <lineage>
        <taxon>Eukaryota</taxon>
        <taxon>Metazoa</taxon>
        <taxon>Chordata</taxon>
        <taxon>Craniata</taxon>
        <taxon>Vertebrata</taxon>
        <taxon>Euteleostomi</taxon>
        <taxon>Mammalia</taxon>
        <taxon>Eutheria</taxon>
        <taxon>Euarchontoglires</taxon>
        <taxon>Primates</taxon>
        <taxon>Haplorrhini</taxon>
        <taxon>Platyrrhini</taxon>
        <taxon>Aotidae</taxon>
        <taxon>Aotus</taxon>
    </lineage>
</organism>
<name>A0A2K5C2Y3_AOTNA</name>
<protein>
    <recommendedName>
        <fullName evidence="5">Adenosine 5'-monophosphoramidase HINT3</fullName>
    </recommendedName>
    <alternativeName>
        <fullName evidence="6">Histidine triad nucleotide-binding protein 3</fullName>
    </alternativeName>
</protein>
<feature type="domain" description="HIT" evidence="9">
    <location>
        <begin position="1"/>
        <end position="101"/>
    </location>
</feature>
<dbReference type="GO" id="GO:0000166">
    <property type="term" value="F:nucleotide binding"/>
    <property type="evidence" value="ECO:0007669"/>
    <property type="project" value="UniProtKB-KW"/>
</dbReference>
<dbReference type="GeneTree" id="ENSGT00510000047616"/>
<dbReference type="Proteomes" id="UP000233020">
    <property type="component" value="Unplaced"/>
</dbReference>
<keyword evidence="11" id="KW-1185">Reference proteome</keyword>
<keyword evidence="2" id="KW-0378">Hydrolase</keyword>
<dbReference type="PANTHER" id="PTHR12486">
    <property type="entry name" value="APRATAXIN-RELATED"/>
    <property type="match status" value="1"/>
</dbReference>
<dbReference type="PANTHER" id="PTHR12486:SF5">
    <property type="entry name" value="ADENOSINE 5'-MONOPHOSPHORAMIDASE HINT3"/>
    <property type="match status" value="1"/>
</dbReference>
<feature type="short sequence motif" description="Histidine triad motif" evidence="8">
    <location>
        <begin position="84"/>
        <end position="88"/>
    </location>
</feature>
<dbReference type="InterPro" id="IPR011146">
    <property type="entry name" value="HIT-like"/>
</dbReference>
<dbReference type="Ensembl" id="ENSANAT00000020670.1">
    <property type="protein sequence ID" value="ENSANAP00000003068.1"/>
    <property type="gene ID" value="ENSANAG00000019426.1"/>
</dbReference>
<comment type="catalytic activity">
    <reaction evidence="3">
        <text>adenosine 5'-phosphoramidate + H2O = NH4(+) + AMP</text>
        <dbReference type="Rhea" id="RHEA:67916"/>
        <dbReference type="ChEBI" id="CHEBI:15377"/>
        <dbReference type="ChEBI" id="CHEBI:28938"/>
        <dbReference type="ChEBI" id="CHEBI:57890"/>
        <dbReference type="ChEBI" id="CHEBI:456215"/>
    </reaction>
</comment>
<evidence type="ECO:0000256" key="1">
    <source>
        <dbReference type="ARBA" id="ARBA00022741"/>
    </source>
</evidence>
<dbReference type="Pfam" id="PF11969">
    <property type="entry name" value="DcpS_C"/>
    <property type="match status" value="1"/>
</dbReference>
<evidence type="ECO:0000256" key="7">
    <source>
        <dbReference type="ARBA" id="ARBA00046489"/>
    </source>
</evidence>
<dbReference type="SUPFAM" id="SSF54197">
    <property type="entry name" value="HIT-like"/>
    <property type="match status" value="1"/>
</dbReference>
<proteinExistence type="inferred from homology"/>
<evidence type="ECO:0000256" key="4">
    <source>
        <dbReference type="ARBA" id="ARBA00025764"/>
    </source>
</evidence>
<comment type="subunit">
    <text evidence="7">Forms dimers to octamers and even larger oligomer. Interacts with CALM1.</text>
</comment>
<evidence type="ECO:0000313" key="10">
    <source>
        <dbReference type="Ensembl" id="ENSANAP00000003068.1"/>
    </source>
</evidence>
<evidence type="ECO:0000256" key="5">
    <source>
        <dbReference type="ARBA" id="ARBA00039802"/>
    </source>
</evidence>
<reference evidence="10" key="2">
    <citation type="submission" date="2025-09" db="UniProtKB">
        <authorList>
            <consortium name="Ensembl"/>
        </authorList>
    </citation>
    <scope>IDENTIFICATION</scope>
</reference>